<dbReference type="Gene3D" id="3.40.190.10">
    <property type="entry name" value="Periplasmic binding protein-like II"/>
    <property type="match status" value="2"/>
</dbReference>
<accession>A0A377YD97</accession>
<reference evidence="1 2" key="1">
    <citation type="submission" date="2018-06" db="EMBL/GenBank/DDBJ databases">
        <authorList>
            <consortium name="Pathogen Informatics"/>
            <person name="Doyle S."/>
        </authorList>
    </citation>
    <scope>NUCLEOTIDE SEQUENCE [LARGE SCALE GENOMIC DNA]</scope>
    <source>
        <strain evidence="1 2">NCTC204</strain>
    </source>
</reference>
<name>A0A377YD97_KLEPN</name>
<dbReference type="Proteomes" id="UP000255192">
    <property type="component" value="Unassembled WGS sequence"/>
</dbReference>
<dbReference type="AlphaFoldDB" id="A0A377YD97"/>
<dbReference type="EMBL" id="UGMD01000002">
    <property type="protein sequence ID" value="STV03392.1"/>
    <property type="molecule type" value="Genomic_DNA"/>
</dbReference>
<evidence type="ECO:0000313" key="1">
    <source>
        <dbReference type="EMBL" id="STV03392.1"/>
    </source>
</evidence>
<dbReference type="SUPFAM" id="SSF53850">
    <property type="entry name" value="Periplasmic binding protein-like II"/>
    <property type="match status" value="1"/>
</dbReference>
<sequence>MWNSTINKYSDNLKPPAKLVLGEYPMLPGATDAGLFFKPAQMLSIGKSTKNPQAAAKVINFLLNSKEGVDILGLERGVPLSKAAVTYLTEDGVIKADDPAVSGLKLAQSLPTALPVSPYFDDPQIVAQFGTTLQYIDYGKKSVEEAAEDFQRQTDRILRRAMR</sequence>
<proteinExistence type="predicted"/>
<protein>
    <submittedName>
        <fullName evidence="1">Sugar-binding protein</fullName>
    </submittedName>
</protein>
<gene>
    <name evidence="1" type="primary">yesO_1</name>
    <name evidence="1" type="ORF">NCTC204_03234</name>
</gene>
<organism evidence="1 2">
    <name type="scientific">Klebsiella pneumoniae</name>
    <dbReference type="NCBI Taxonomy" id="573"/>
    <lineage>
        <taxon>Bacteria</taxon>
        <taxon>Pseudomonadati</taxon>
        <taxon>Pseudomonadota</taxon>
        <taxon>Gammaproteobacteria</taxon>
        <taxon>Enterobacterales</taxon>
        <taxon>Enterobacteriaceae</taxon>
        <taxon>Klebsiella/Raoultella group</taxon>
        <taxon>Klebsiella</taxon>
        <taxon>Klebsiella pneumoniae complex</taxon>
    </lineage>
</organism>
<evidence type="ECO:0000313" key="2">
    <source>
        <dbReference type="Proteomes" id="UP000255192"/>
    </source>
</evidence>